<organism evidence="2 3">
    <name type="scientific">Kingella bonacorsii</name>
    <dbReference type="NCBI Taxonomy" id="2796361"/>
    <lineage>
        <taxon>Bacteria</taxon>
        <taxon>Pseudomonadati</taxon>
        <taxon>Pseudomonadota</taxon>
        <taxon>Betaproteobacteria</taxon>
        <taxon>Neisseriales</taxon>
        <taxon>Neisseriaceae</taxon>
        <taxon>Kingella</taxon>
    </lineage>
</organism>
<evidence type="ECO:0000256" key="1">
    <source>
        <dbReference type="SAM" id="MobiDB-lite"/>
    </source>
</evidence>
<dbReference type="Gene3D" id="3.30.310.170">
    <property type="entry name" value="Outer membrane protein assembly factor BamC"/>
    <property type="match status" value="1"/>
</dbReference>
<dbReference type="RefSeq" id="WP_200521078.1">
    <property type="nucleotide sequence ID" value="NZ_JAEHNZ010000001.1"/>
</dbReference>
<evidence type="ECO:0000313" key="3">
    <source>
        <dbReference type="Proteomes" id="UP000614058"/>
    </source>
</evidence>
<dbReference type="InterPro" id="IPR042268">
    <property type="entry name" value="BamC_C"/>
</dbReference>
<dbReference type="InterPro" id="IPR010653">
    <property type="entry name" value="NlpB/DapX"/>
</dbReference>
<gene>
    <name evidence="2" type="primary">bamC</name>
    <name evidence="2" type="ORF">JDW22_01135</name>
</gene>
<accession>A0ABS1BPK7</accession>
<comment type="caution">
    <text evidence="2">The sequence shown here is derived from an EMBL/GenBank/DDBJ whole genome shotgun (WGS) entry which is preliminary data.</text>
</comment>
<reference evidence="2 3" key="1">
    <citation type="journal article" date="2021" name="Pathogens">
        <title>Isolation and Characterization of Kingella bonacorsii sp. nov., A Novel Kingella Species Detected in a Stable Periodontitis Subject.</title>
        <authorList>
            <person name="Antezack A."/>
            <person name="Boxberger M."/>
            <person name="Rolland C."/>
            <person name="Monnet-Corti V."/>
            <person name="La Scola B."/>
        </authorList>
    </citation>
    <scope>NUCLEOTIDE SEQUENCE [LARGE SCALE GENOMIC DNA]</scope>
    <source>
        <strain evidence="2 3">Marseille-Q4569</strain>
    </source>
</reference>
<sequence>MNHIKPLVLALTAISLAACSGSKKENPKLDYQSANNKIVSLEVPPDLNDPRNGDLYSLPRGTTASPDAMKETKSQGRKKVLNQVKDAYIERQGNQRWLVVKNKSAAEMWPLLRAFWQEAGFTIYSEEPQAGLMETEWAENRAKLPNQGLRKLFDKVGMGGVYTTSERDKFLIRMERNSHTGDLDIFFTHKGLEEVFDSKKEESTIWQPRANDPNLEAAFLSRFMQYLGVDEAVATQQTAVRADQAQGTEFAKLEQDSVIVYGAAERNVNRIAAALDRVGLTVQQFVSERGMFIVRPAPTQSEELAQAAADNRKAGLLSRWFKGKKDKQPVAASNQPVQLLVGLVQEPNGQRVVLLDQTGKPLNDARANKWIRDLYNELK</sequence>
<dbReference type="PROSITE" id="PS51257">
    <property type="entry name" value="PROKAR_LIPOPROTEIN"/>
    <property type="match status" value="1"/>
</dbReference>
<dbReference type="EMBL" id="JAEHNZ010000001">
    <property type="protein sequence ID" value="MBK0395221.1"/>
    <property type="molecule type" value="Genomic_DNA"/>
</dbReference>
<proteinExistence type="predicted"/>
<dbReference type="Proteomes" id="UP000614058">
    <property type="component" value="Unassembled WGS sequence"/>
</dbReference>
<feature type="region of interest" description="Disordered" evidence="1">
    <location>
        <begin position="41"/>
        <end position="74"/>
    </location>
</feature>
<dbReference type="Pfam" id="PF06804">
    <property type="entry name" value="Lipoprotein_18"/>
    <property type="match status" value="1"/>
</dbReference>
<protein>
    <submittedName>
        <fullName evidence="2">Outer membrane protein assembly factor BamC</fullName>
    </submittedName>
</protein>
<name>A0ABS1BPK7_9NEIS</name>
<evidence type="ECO:0000313" key="2">
    <source>
        <dbReference type="EMBL" id="MBK0395221.1"/>
    </source>
</evidence>
<keyword evidence="3" id="KW-1185">Reference proteome</keyword>